<dbReference type="EMBL" id="JBHRUH010000010">
    <property type="protein sequence ID" value="MFC3291271.1"/>
    <property type="molecule type" value="Genomic_DNA"/>
</dbReference>
<comment type="caution">
    <text evidence="1">The sequence shown here is derived from an EMBL/GenBank/DDBJ whole genome shotgun (WGS) entry which is preliminary data.</text>
</comment>
<accession>A0ABV7LXC3</accession>
<evidence type="ECO:0000313" key="1">
    <source>
        <dbReference type="EMBL" id="MFC3291271.1"/>
    </source>
</evidence>
<dbReference type="Proteomes" id="UP001595640">
    <property type="component" value="Unassembled WGS sequence"/>
</dbReference>
<protein>
    <submittedName>
        <fullName evidence="1">Uncharacterized protein</fullName>
    </submittedName>
</protein>
<gene>
    <name evidence="1" type="ORF">ACFOEI_04215</name>
</gene>
<proteinExistence type="predicted"/>
<organism evidence="1 2">
    <name type="scientific">Modicisalibacter luteus</name>
    <dbReference type="NCBI Taxonomy" id="453962"/>
    <lineage>
        <taxon>Bacteria</taxon>
        <taxon>Pseudomonadati</taxon>
        <taxon>Pseudomonadota</taxon>
        <taxon>Gammaproteobacteria</taxon>
        <taxon>Oceanospirillales</taxon>
        <taxon>Halomonadaceae</taxon>
        <taxon>Modicisalibacter</taxon>
    </lineage>
</organism>
<reference evidence="2" key="1">
    <citation type="journal article" date="2019" name="Int. J. Syst. Evol. Microbiol.">
        <title>The Global Catalogue of Microorganisms (GCM) 10K type strain sequencing project: providing services to taxonomists for standard genome sequencing and annotation.</title>
        <authorList>
            <consortium name="The Broad Institute Genomics Platform"/>
            <consortium name="The Broad Institute Genome Sequencing Center for Infectious Disease"/>
            <person name="Wu L."/>
            <person name="Ma J."/>
        </authorList>
    </citation>
    <scope>NUCLEOTIDE SEQUENCE [LARGE SCALE GENOMIC DNA]</scope>
    <source>
        <strain evidence="2">KCTC 12847</strain>
    </source>
</reference>
<evidence type="ECO:0000313" key="2">
    <source>
        <dbReference type="Proteomes" id="UP001595640"/>
    </source>
</evidence>
<keyword evidence="2" id="KW-1185">Reference proteome</keyword>
<sequence>MKQMTRTYEGRVPAKAVLENGALWVPIEHHIAGVFENGETSTKITFAQAEGALAETTLSLAEEYRELLKQADRPPKPEDHFTLHELSPPPTTLEAPIERGEWQFYWHGNELITSPIPSASAPRQTFYRLLPRFDEMTLQDALDRFERDVVNHGHLRIRVKEINIKIRDNVKAIKNDILVHAENGS</sequence>
<name>A0ABV7LXC3_9GAMM</name>